<dbReference type="OMA" id="RKKLCHQ"/>
<dbReference type="InterPro" id="IPR033389">
    <property type="entry name" value="AUX/IAA_dom"/>
</dbReference>
<keyword evidence="6 8" id="KW-0539">Nucleus</keyword>
<gene>
    <name evidence="10" type="ORF">GSCOC_T00031166001</name>
</gene>
<dbReference type="STRING" id="49390.A0A068UPS4"/>
<dbReference type="GO" id="GO:0009734">
    <property type="term" value="P:auxin-activated signaling pathway"/>
    <property type="evidence" value="ECO:0007669"/>
    <property type="project" value="UniProtKB-UniRule"/>
</dbReference>
<keyword evidence="7 8" id="KW-0927">Auxin signaling pathway</keyword>
<accession>A0A068UPS4</accession>
<comment type="similarity">
    <text evidence="2 8">Belongs to the Aux/IAA family.</text>
</comment>
<evidence type="ECO:0000256" key="4">
    <source>
        <dbReference type="ARBA" id="ARBA00023015"/>
    </source>
</evidence>
<dbReference type="EMBL" id="HG739129">
    <property type="protein sequence ID" value="CDP10441.1"/>
    <property type="molecule type" value="Genomic_DNA"/>
</dbReference>
<reference evidence="11" key="1">
    <citation type="journal article" date="2014" name="Science">
        <title>The coffee genome provides insight into the convergent evolution of caffeine biosynthesis.</title>
        <authorList>
            <person name="Denoeud F."/>
            <person name="Carretero-Paulet L."/>
            <person name="Dereeper A."/>
            <person name="Droc G."/>
            <person name="Guyot R."/>
            <person name="Pietrella M."/>
            <person name="Zheng C."/>
            <person name="Alberti A."/>
            <person name="Anthony F."/>
            <person name="Aprea G."/>
            <person name="Aury J.M."/>
            <person name="Bento P."/>
            <person name="Bernard M."/>
            <person name="Bocs S."/>
            <person name="Campa C."/>
            <person name="Cenci A."/>
            <person name="Combes M.C."/>
            <person name="Crouzillat D."/>
            <person name="Da Silva C."/>
            <person name="Daddiego L."/>
            <person name="De Bellis F."/>
            <person name="Dussert S."/>
            <person name="Garsmeur O."/>
            <person name="Gayraud T."/>
            <person name="Guignon V."/>
            <person name="Jahn K."/>
            <person name="Jamilloux V."/>
            <person name="Joet T."/>
            <person name="Labadie K."/>
            <person name="Lan T."/>
            <person name="Leclercq J."/>
            <person name="Lepelley M."/>
            <person name="Leroy T."/>
            <person name="Li L.T."/>
            <person name="Librado P."/>
            <person name="Lopez L."/>
            <person name="Munoz A."/>
            <person name="Noel B."/>
            <person name="Pallavicini A."/>
            <person name="Perrotta G."/>
            <person name="Poncet V."/>
            <person name="Pot D."/>
            <person name="Priyono X."/>
            <person name="Rigoreau M."/>
            <person name="Rouard M."/>
            <person name="Rozas J."/>
            <person name="Tranchant-Dubreuil C."/>
            <person name="VanBuren R."/>
            <person name="Zhang Q."/>
            <person name="Andrade A.C."/>
            <person name="Argout X."/>
            <person name="Bertrand B."/>
            <person name="de Kochko A."/>
            <person name="Graziosi G."/>
            <person name="Henry R.J."/>
            <person name="Jayarama X."/>
            <person name="Ming R."/>
            <person name="Nagai C."/>
            <person name="Rounsley S."/>
            <person name="Sankoff D."/>
            <person name="Giuliano G."/>
            <person name="Albert V.A."/>
            <person name="Wincker P."/>
            <person name="Lashermes P."/>
        </authorList>
    </citation>
    <scope>NUCLEOTIDE SEQUENCE [LARGE SCALE GENOMIC DNA]</scope>
    <source>
        <strain evidence="11">cv. DH200-94</strain>
    </source>
</reference>
<evidence type="ECO:0000256" key="8">
    <source>
        <dbReference type="RuleBase" id="RU004549"/>
    </source>
</evidence>
<sequence>MDLQLGLALSSIPDKGFDLNFSEIEASPVKNEECNIKKRNSVEAFEEKNADDHVPQTLALLVWDEQSNQGDDVDEPEISSVTTNNADRGFVGWPPINSWRKKICQQNRPGGFVNCVTVENGGGHAGGGGRGRNSMYVKVKMEGVGIARKVDLNLYHSYQTLLQTLVGMFGKCQQSVQSYQLIFQDKEGDWLLAEDVNWGNFITSVQRLKLLRKRD</sequence>
<dbReference type="Proteomes" id="UP000295252">
    <property type="component" value="Chromosome VIII"/>
</dbReference>
<dbReference type="PROSITE" id="PS51745">
    <property type="entry name" value="PB1"/>
    <property type="match status" value="1"/>
</dbReference>
<evidence type="ECO:0000313" key="10">
    <source>
        <dbReference type="EMBL" id="CDP10441.1"/>
    </source>
</evidence>
<dbReference type="PANTHER" id="PTHR31734">
    <property type="entry name" value="AUXIN-RESPONSIVE PROTEIN IAA17"/>
    <property type="match status" value="1"/>
</dbReference>
<dbReference type="Gramene" id="CDP10441">
    <property type="protein sequence ID" value="CDP10441"/>
    <property type="gene ID" value="GSCOC_T00031166001"/>
</dbReference>
<keyword evidence="3 8" id="KW-0678">Repressor</keyword>
<comment type="subunit">
    <text evidence="8">Homodimers and heterodimers.</text>
</comment>
<keyword evidence="11" id="KW-1185">Reference proteome</keyword>
<dbReference type="InterPro" id="IPR003311">
    <property type="entry name" value="AUX_IAA"/>
</dbReference>
<proteinExistence type="inferred from homology"/>
<evidence type="ECO:0000256" key="3">
    <source>
        <dbReference type="ARBA" id="ARBA00022491"/>
    </source>
</evidence>
<keyword evidence="4 8" id="KW-0805">Transcription regulation</keyword>
<evidence type="ECO:0000256" key="6">
    <source>
        <dbReference type="ARBA" id="ARBA00023242"/>
    </source>
</evidence>
<evidence type="ECO:0000256" key="1">
    <source>
        <dbReference type="ARBA" id="ARBA00004123"/>
    </source>
</evidence>
<evidence type="ECO:0000256" key="5">
    <source>
        <dbReference type="ARBA" id="ARBA00023163"/>
    </source>
</evidence>
<organism evidence="10 11">
    <name type="scientific">Coffea canephora</name>
    <name type="common">Robusta coffee</name>
    <dbReference type="NCBI Taxonomy" id="49390"/>
    <lineage>
        <taxon>Eukaryota</taxon>
        <taxon>Viridiplantae</taxon>
        <taxon>Streptophyta</taxon>
        <taxon>Embryophyta</taxon>
        <taxon>Tracheophyta</taxon>
        <taxon>Spermatophyta</taxon>
        <taxon>Magnoliopsida</taxon>
        <taxon>eudicotyledons</taxon>
        <taxon>Gunneridae</taxon>
        <taxon>Pentapetalae</taxon>
        <taxon>asterids</taxon>
        <taxon>lamiids</taxon>
        <taxon>Gentianales</taxon>
        <taxon>Rubiaceae</taxon>
        <taxon>Ixoroideae</taxon>
        <taxon>Gardenieae complex</taxon>
        <taxon>Bertiereae - Coffeeae clade</taxon>
        <taxon>Coffeeae</taxon>
        <taxon>Coffea</taxon>
    </lineage>
</organism>
<feature type="domain" description="PB1" evidence="9">
    <location>
        <begin position="134"/>
        <end position="215"/>
    </location>
</feature>
<dbReference type="InParanoid" id="A0A068UPS4"/>
<dbReference type="GO" id="GO:0005634">
    <property type="term" value="C:nucleus"/>
    <property type="evidence" value="ECO:0007669"/>
    <property type="project" value="UniProtKB-SubCell"/>
</dbReference>
<dbReference type="Pfam" id="PF02309">
    <property type="entry name" value="AUX_IAA"/>
    <property type="match status" value="2"/>
</dbReference>
<comment type="subcellular location">
    <subcellularLocation>
        <location evidence="1 8">Nucleus</location>
    </subcellularLocation>
</comment>
<name>A0A068UPS4_COFCA</name>
<dbReference type="PANTHER" id="PTHR31734:SF38">
    <property type="entry name" value="AUXIN-RESPONSIVE PROTEIN IAA29"/>
    <property type="match status" value="1"/>
</dbReference>
<dbReference type="InterPro" id="IPR053793">
    <property type="entry name" value="PB1-like"/>
</dbReference>
<evidence type="ECO:0000256" key="7">
    <source>
        <dbReference type="ARBA" id="ARBA00023294"/>
    </source>
</evidence>
<keyword evidence="5 8" id="KW-0804">Transcription</keyword>
<dbReference type="PhylomeDB" id="A0A068UPS4"/>
<protein>
    <recommendedName>
        <fullName evidence="8">Auxin-responsive protein</fullName>
    </recommendedName>
</protein>
<dbReference type="OrthoDB" id="778717at2759"/>
<dbReference type="GO" id="GO:0006355">
    <property type="term" value="P:regulation of DNA-templated transcription"/>
    <property type="evidence" value="ECO:0007669"/>
    <property type="project" value="InterPro"/>
</dbReference>
<evidence type="ECO:0000256" key="2">
    <source>
        <dbReference type="ARBA" id="ARBA00006728"/>
    </source>
</evidence>
<evidence type="ECO:0000259" key="9">
    <source>
        <dbReference type="PROSITE" id="PS51745"/>
    </source>
</evidence>
<dbReference type="AlphaFoldDB" id="A0A068UPS4"/>
<dbReference type="Gene3D" id="3.10.20.90">
    <property type="entry name" value="Phosphatidylinositol 3-kinase Catalytic Subunit, Chain A, domain 1"/>
    <property type="match status" value="1"/>
</dbReference>
<comment type="function">
    <text evidence="8">Aux/IAA proteins are short-lived transcriptional factors that function as repressors of early auxin response genes at low auxin concentrations.</text>
</comment>
<dbReference type="SUPFAM" id="SSF54277">
    <property type="entry name" value="CAD &amp; PB1 domains"/>
    <property type="match status" value="1"/>
</dbReference>
<evidence type="ECO:0000313" key="11">
    <source>
        <dbReference type="Proteomes" id="UP000295252"/>
    </source>
</evidence>